<evidence type="ECO:0000313" key="14">
    <source>
        <dbReference type="Proteomes" id="UP000184447"/>
    </source>
</evidence>
<evidence type="ECO:0000256" key="6">
    <source>
        <dbReference type="ARBA" id="ARBA00023015"/>
    </source>
</evidence>
<evidence type="ECO:0000256" key="1">
    <source>
        <dbReference type="ARBA" id="ARBA00004496"/>
    </source>
</evidence>
<feature type="domain" description="HTH araC/xylS-type" evidence="11">
    <location>
        <begin position="158"/>
        <end position="256"/>
    </location>
</feature>
<dbReference type="GO" id="GO:0043565">
    <property type="term" value="F:sequence-specific DNA binding"/>
    <property type="evidence" value="ECO:0007669"/>
    <property type="project" value="InterPro"/>
</dbReference>
<dbReference type="GO" id="GO:0005737">
    <property type="term" value="C:cytoplasm"/>
    <property type="evidence" value="ECO:0007669"/>
    <property type="project" value="UniProtKB-SubCell"/>
</dbReference>
<keyword evidence="5" id="KW-0902">Two-component regulatory system</keyword>
<dbReference type="SMART" id="SM00342">
    <property type="entry name" value="HTH_ARAC"/>
    <property type="match status" value="1"/>
</dbReference>
<dbReference type="PROSITE" id="PS50110">
    <property type="entry name" value="RESPONSE_REGULATORY"/>
    <property type="match status" value="1"/>
</dbReference>
<evidence type="ECO:0000256" key="8">
    <source>
        <dbReference type="ARBA" id="ARBA00023163"/>
    </source>
</evidence>
<evidence type="ECO:0000259" key="11">
    <source>
        <dbReference type="PROSITE" id="PS01124"/>
    </source>
</evidence>
<keyword evidence="3" id="KW-0963">Cytoplasm</keyword>
<dbReference type="STRING" id="1121316.SAMN02745207_02179"/>
<dbReference type="Gene3D" id="1.10.10.60">
    <property type="entry name" value="Homeodomain-like"/>
    <property type="match status" value="2"/>
</dbReference>
<dbReference type="GO" id="GO:0003700">
    <property type="term" value="F:DNA-binding transcription factor activity"/>
    <property type="evidence" value="ECO:0007669"/>
    <property type="project" value="InterPro"/>
</dbReference>
<dbReference type="InterPro" id="IPR011006">
    <property type="entry name" value="CheY-like_superfamily"/>
</dbReference>
<proteinExistence type="predicted"/>
<dbReference type="PRINTS" id="PR00032">
    <property type="entry name" value="HTHARAC"/>
</dbReference>
<comment type="function">
    <text evidence="9">May play the central regulatory role in sporulation. It may be an element of the effector pathway responsible for the activation of sporulation genes in response to nutritional stress. Spo0A may act in concert with spo0H (a sigma factor) to control the expression of some genes that are critical to the sporulation process.</text>
</comment>
<evidence type="ECO:0000256" key="7">
    <source>
        <dbReference type="ARBA" id="ARBA00023125"/>
    </source>
</evidence>
<accession>A0A1M5VB84</accession>
<dbReference type="CDD" id="cd17536">
    <property type="entry name" value="REC_YesN-like"/>
    <property type="match status" value="1"/>
</dbReference>
<dbReference type="GO" id="GO:0000160">
    <property type="term" value="P:phosphorelay signal transduction system"/>
    <property type="evidence" value="ECO:0007669"/>
    <property type="project" value="UniProtKB-KW"/>
</dbReference>
<dbReference type="PROSITE" id="PS01124">
    <property type="entry name" value="HTH_ARAC_FAMILY_2"/>
    <property type="match status" value="1"/>
</dbReference>
<evidence type="ECO:0000259" key="12">
    <source>
        <dbReference type="PROSITE" id="PS50110"/>
    </source>
</evidence>
<dbReference type="Pfam" id="PF00072">
    <property type="entry name" value="Response_reg"/>
    <property type="match status" value="1"/>
</dbReference>
<keyword evidence="14" id="KW-1185">Reference proteome</keyword>
<dbReference type="Pfam" id="PF12833">
    <property type="entry name" value="HTH_18"/>
    <property type="match status" value="1"/>
</dbReference>
<dbReference type="EMBL" id="FQXM01000011">
    <property type="protein sequence ID" value="SHH72509.1"/>
    <property type="molecule type" value="Genomic_DNA"/>
</dbReference>
<evidence type="ECO:0000256" key="9">
    <source>
        <dbReference type="ARBA" id="ARBA00024867"/>
    </source>
</evidence>
<gene>
    <name evidence="13" type="ORF">SAMN02745207_02179</name>
</gene>
<dbReference type="InterPro" id="IPR020449">
    <property type="entry name" value="Tscrpt_reg_AraC-type_HTH"/>
</dbReference>
<dbReference type="SMART" id="SM00448">
    <property type="entry name" value="REC"/>
    <property type="match status" value="1"/>
</dbReference>
<dbReference type="PANTHER" id="PTHR42713">
    <property type="entry name" value="HISTIDINE KINASE-RELATED"/>
    <property type="match status" value="1"/>
</dbReference>
<dbReference type="PANTHER" id="PTHR42713:SF3">
    <property type="entry name" value="TRANSCRIPTIONAL REGULATORY PROTEIN HPTR"/>
    <property type="match status" value="1"/>
</dbReference>
<evidence type="ECO:0000256" key="3">
    <source>
        <dbReference type="ARBA" id="ARBA00022490"/>
    </source>
</evidence>
<dbReference type="PROSITE" id="PS00041">
    <property type="entry name" value="HTH_ARAC_FAMILY_1"/>
    <property type="match status" value="1"/>
</dbReference>
<reference evidence="13 14" key="1">
    <citation type="submission" date="2016-11" db="EMBL/GenBank/DDBJ databases">
        <authorList>
            <person name="Jaros S."/>
            <person name="Januszkiewicz K."/>
            <person name="Wedrychowicz H."/>
        </authorList>
    </citation>
    <scope>NUCLEOTIDE SEQUENCE [LARGE SCALE GENOMIC DNA]</scope>
    <source>
        <strain evidence="13 14">DSM 8605</strain>
    </source>
</reference>
<protein>
    <recommendedName>
        <fullName evidence="2">Stage 0 sporulation protein A homolog</fullName>
    </recommendedName>
</protein>
<dbReference type="InterPro" id="IPR018062">
    <property type="entry name" value="HTH_AraC-typ_CS"/>
</dbReference>
<dbReference type="OrthoDB" id="1769137at2"/>
<dbReference type="RefSeq" id="WP_073338462.1">
    <property type="nucleotide sequence ID" value="NZ_FQXM01000011.1"/>
</dbReference>
<feature type="modified residue" description="4-aspartylphosphate" evidence="10">
    <location>
        <position position="57"/>
    </location>
</feature>
<dbReference type="InterPro" id="IPR009057">
    <property type="entry name" value="Homeodomain-like_sf"/>
</dbReference>
<dbReference type="SUPFAM" id="SSF46689">
    <property type="entry name" value="Homeodomain-like"/>
    <property type="match status" value="1"/>
</dbReference>
<feature type="domain" description="Response regulatory" evidence="12">
    <location>
        <begin position="5"/>
        <end position="122"/>
    </location>
</feature>
<dbReference type="InterPro" id="IPR001789">
    <property type="entry name" value="Sig_transdc_resp-reg_receiver"/>
</dbReference>
<dbReference type="SUPFAM" id="SSF52172">
    <property type="entry name" value="CheY-like"/>
    <property type="match status" value="1"/>
</dbReference>
<dbReference type="InterPro" id="IPR051552">
    <property type="entry name" value="HptR"/>
</dbReference>
<evidence type="ECO:0000313" key="13">
    <source>
        <dbReference type="EMBL" id="SHH72509.1"/>
    </source>
</evidence>
<evidence type="ECO:0000256" key="5">
    <source>
        <dbReference type="ARBA" id="ARBA00023012"/>
    </source>
</evidence>
<keyword evidence="4 10" id="KW-0597">Phosphoprotein</keyword>
<evidence type="ECO:0000256" key="2">
    <source>
        <dbReference type="ARBA" id="ARBA00018672"/>
    </source>
</evidence>
<dbReference type="InterPro" id="IPR018060">
    <property type="entry name" value="HTH_AraC"/>
</dbReference>
<comment type="subcellular location">
    <subcellularLocation>
        <location evidence="1">Cytoplasm</location>
    </subcellularLocation>
</comment>
<dbReference type="Gene3D" id="3.40.50.2300">
    <property type="match status" value="1"/>
</dbReference>
<keyword evidence="7" id="KW-0238">DNA-binding</keyword>
<dbReference type="AlphaFoldDB" id="A0A1M5VB84"/>
<sequence length="256" mass="30059">MEKIRVLLIDDDEVIREGMKDSIPWDELGFEVIGEADNGKSGIDIINNKEPDMVILDIKMPQMDGLEVSTWIRKNYPEIKIMLLSGYSDFEYARRAIREKVIEYALKPVYKPDFIDLLKNIKSKIIIEQDNKIQESIHIKINEKYKVDEKSDNKINEKRIIKECVSNMRQQYKTATLASIAEQSYLSPNYLSFLFKMETGQTFIDTLTQIKIDKAKELLKNKHYKIYEVAEELGYKDSRYFSHIFKKYTGISPKDF</sequence>
<dbReference type="Proteomes" id="UP000184447">
    <property type="component" value="Unassembled WGS sequence"/>
</dbReference>
<keyword evidence="6" id="KW-0805">Transcription regulation</keyword>
<evidence type="ECO:0000256" key="4">
    <source>
        <dbReference type="ARBA" id="ARBA00022553"/>
    </source>
</evidence>
<organism evidence="13 14">
    <name type="scientific">Clostridium grantii DSM 8605</name>
    <dbReference type="NCBI Taxonomy" id="1121316"/>
    <lineage>
        <taxon>Bacteria</taxon>
        <taxon>Bacillati</taxon>
        <taxon>Bacillota</taxon>
        <taxon>Clostridia</taxon>
        <taxon>Eubacteriales</taxon>
        <taxon>Clostridiaceae</taxon>
        <taxon>Clostridium</taxon>
    </lineage>
</organism>
<evidence type="ECO:0000256" key="10">
    <source>
        <dbReference type="PROSITE-ProRule" id="PRU00169"/>
    </source>
</evidence>
<name>A0A1M5VB84_9CLOT</name>
<keyword evidence="8" id="KW-0804">Transcription</keyword>